<evidence type="ECO:0000313" key="3">
    <source>
        <dbReference type="Proteomes" id="UP000029444"/>
    </source>
</evidence>
<feature type="transmembrane region" description="Helical" evidence="1">
    <location>
        <begin position="233"/>
        <end position="255"/>
    </location>
</feature>
<dbReference type="Proteomes" id="UP000029444">
    <property type="component" value="Unassembled WGS sequence"/>
</dbReference>
<dbReference type="RefSeq" id="WP_035235308.1">
    <property type="nucleotide sequence ID" value="NZ_ARXV01000024.1"/>
</dbReference>
<accession>A0A095SB26</accession>
<keyword evidence="3" id="KW-1185">Reference proteome</keyword>
<feature type="transmembrane region" description="Helical" evidence="1">
    <location>
        <begin position="190"/>
        <end position="208"/>
    </location>
</feature>
<keyword evidence="1" id="KW-0812">Transmembrane</keyword>
<proteinExistence type="predicted"/>
<dbReference type="InterPro" id="IPR021683">
    <property type="entry name" value="DUF3267"/>
</dbReference>
<dbReference type="PROSITE" id="PS51257">
    <property type="entry name" value="PROKAR_LIPOPROTEIN"/>
    <property type="match status" value="1"/>
</dbReference>
<comment type="caution">
    <text evidence="2">The sequence shown here is derived from an EMBL/GenBank/DDBJ whole genome shotgun (WGS) entry which is preliminary data.</text>
</comment>
<feature type="transmembrane region" description="Helical" evidence="1">
    <location>
        <begin position="101"/>
        <end position="125"/>
    </location>
</feature>
<reference evidence="2 3" key="1">
    <citation type="submission" date="2012-09" db="EMBL/GenBank/DDBJ databases">
        <title>Genome Sequence of alkane-degrading Bacterium Alcanivorax sp. 19-m-6.</title>
        <authorList>
            <person name="Lai Q."/>
            <person name="Shao Z."/>
        </authorList>
    </citation>
    <scope>NUCLEOTIDE SEQUENCE [LARGE SCALE GENOMIC DNA]</scope>
    <source>
        <strain evidence="2 3">19-m-6</strain>
    </source>
</reference>
<feature type="transmembrane region" description="Helical" evidence="1">
    <location>
        <begin position="154"/>
        <end position="178"/>
    </location>
</feature>
<dbReference type="AlphaFoldDB" id="A0A095SB26"/>
<dbReference type="eggNOG" id="ENOG5031PIN">
    <property type="taxonomic scope" value="Bacteria"/>
</dbReference>
<feature type="transmembrane region" description="Helical" evidence="1">
    <location>
        <begin position="12"/>
        <end position="32"/>
    </location>
</feature>
<sequence>MDELKQAAIELGWILSVPALAACVLWGANELYYRSFGRHKARAILTTGLVGTPIHELAHAITAMVFGMKVTEVVFFRPDPVSQTLGYVNYRYNPTNIVHRIGMVFTGLAPLLFGAYLVYILFALAEVPNLHTFFLLTDYRSLSGGDALTAVGEWGVALFASLNTWQAIMAALLAVMIGAHSTPSKADLKGCLRGAAAVLAVLLAYWSVMKMLPSQPELLIGKSIEVLNHVSTAILQLALISSLFALLLSAAGFALSKVIWRRGGNLPVEEEKSGNPLELSKMG</sequence>
<gene>
    <name evidence="2" type="ORF">Y5S_03720</name>
</gene>
<name>A0A095SB26_9GAMM</name>
<organism evidence="2 3">
    <name type="scientific">Alcanivorax nanhaiticus</name>
    <dbReference type="NCBI Taxonomy" id="1177154"/>
    <lineage>
        <taxon>Bacteria</taxon>
        <taxon>Pseudomonadati</taxon>
        <taxon>Pseudomonadota</taxon>
        <taxon>Gammaproteobacteria</taxon>
        <taxon>Oceanospirillales</taxon>
        <taxon>Alcanivoracaceae</taxon>
        <taxon>Alcanivorax</taxon>
    </lineage>
</organism>
<evidence type="ECO:0000256" key="1">
    <source>
        <dbReference type="SAM" id="Phobius"/>
    </source>
</evidence>
<protein>
    <submittedName>
        <fullName evidence="2">Uncharacterized protein</fullName>
    </submittedName>
</protein>
<dbReference type="STRING" id="1177154.Y5S_03720"/>
<dbReference type="Pfam" id="PF11667">
    <property type="entry name" value="DUF3267"/>
    <property type="match status" value="1"/>
</dbReference>
<dbReference type="OrthoDB" id="258743at2"/>
<evidence type="ECO:0000313" key="2">
    <source>
        <dbReference type="EMBL" id="KGD61712.1"/>
    </source>
</evidence>
<keyword evidence="1" id="KW-0472">Membrane</keyword>
<keyword evidence="1" id="KW-1133">Transmembrane helix</keyword>
<dbReference type="EMBL" id="ARXV01000024">
    <property type="protein sequence ID" value="KGD61712.1"/>
    <property type="molecule type" value="Genomic_DNA"/>
</dbReference>